<organism evidence="4 5">
    <name type="scientific">Varanus komodoensis</name>
    <name type="common">Komodo dragon</name>
    <dbReference type="NCBI Taxonomy" id="61221"/>
    <lineage>
        <taxon>Eukaryota</taxon>
        <taxon>Metazoa</taxon>
        <taxon>Chordata</taxon>
        <taxon>Craniata</taxon>
        <taxon>Vertebrata</taxon>
        <taxon>Euteleostomi</taxon>
        <taxon>Lepidosauria</taxon>
        <taxon>Squamata</taxon>
        <taxon>Bifurcata</taxon>
        <taxon>Unidentata</taxon>
        <taxon>Episquamata</taxon>
        <taxon>Toxicofera</taxon>
        <taxon>Anguimorpha</taxon>
        <taxon>Paleoanguimorpha</taxon>
        <taxon>Varanoidea</taxon>
        <taxon>Varanidae</taxon>
        <taxon>Varanus</taxon>
    </lineage>
</organism>
<dbReference type="GO" id="GO:0001578">
    <property type="term" value="P:microtubule bundle formation"/>
    <property type="evidence" value="ECO:0007669"/>
    <property type="project" value="TreeGrafter"/>
</dbReference>
<dbReference type="GO" id="GO:0035371">
    <property type="term" value="C:microtubule plus-end"/>
    <property type="evidence" value="ECO:0007669"/>
    <property type="project" value="TreeGrafter"/>
</dbReference>
<name>A0A8D2IQP1_VARKO</name>
<protein>
    <submittedName>
        <fullName evidence="4">NCK associated protein 5</fullName>
    </submittedName>
</protein>
<feature type="compositionally biased region" description="Polar residues" evidence="2">
    <location>
        <begin position="725"/>
        <end position="739"/>
    </location>
</feature>
<feature type="compositionally biased region" description="Polar residues" evidence="2">
    <location>
        <begin position="1046"/>
        <end position="1061"/>
    </location>
</feature>
<feature type="compositionally biased region" description="Polar residues" evidence="2">
    <location>
        <begin position="1421"/>
        <end position="1440"/>
    </location>
</feature>
<feature type="region of interest" description="Disordered" evidence="2">
    <location>
        <begin position="1473"/>
        <end position="1496"/>
    </location>
</feature>
<feature type="region of interest" description="Disordered" evidence="2">
    <location>
        <begin position="725"/>
        <end position="809"/>
    </location>
</feature>
<feature type="compositionally biased region" description="Basic and acidic residues" evidence="2">
    <location>
        <begin position="1316"/>
        <end position="1340"/>
    </location>
</feature>
<feature type="region of interest" description="Disordered" evidence="2">
    <location>
        <begin position="1027"/>
        <end position="1070"/>
    </location>
</feature>
<feature type="region of interest" description="Disordered" evidence="2">
    <location>
        <begin position="1421"/>
        <end position="1447"/>
    </location>
</feature>
<feature type="compositionally biased region" description="Polar residues" evidence="2">
    <location>
        <begin position="231"/>
        <end position="243"/>
    </location>
</feature>
<evidence type="ECO:0000256" key="2">
    <source>
        <dbReference type="SAM" id="MobiDB-lite"/>
    </source>
</evidence>
<evidence type="ECO:0000259" key="3">
    <source>
        <dbReference type="Pfam" id="PF15246"/>
    </source>
</evidence>
<feature type="region of interest" description="Disordered" evidence="2">
    <location>
        <begin position="840"/>
        <end position="900"/>
    </location>
</feature>
<dbReference type="OMA" id="RRDWAQC"/>
<proteinExistence type="predicted"/>
<keyword evidence="5" id="KW-1185">Reference proteome</keyword>
<sequence length="1816" mass="200604">FKREKLIHELEEERHLRLESEKKLREVTLESERNRVQMRGLQQQFSRMEETVRNLLQSRESSEPNQEEPVTIIKAYQETLTQDGKRCKTGMEDICTAADKDSKNENSNEDKKEKTKLLLDRLKALEAENSALAMENENQREQYERCLDEVANQVVQALLTQKDLREECLKLKTRVFDLEQQNRTLSVLFQQRMKPTSGLLLQKLHSRILDLSSGDFLSEVEKKRSLIQSRSADVQVHESQPNLKSGVPASKCQSQLNLTGPHRVYPRSSCSSSELSLSSACSEYSSGSSCTWNDGKACSKRSSVSWDKRISVGSSVPSNLSSPTDDLPPTRIKENHILEGLKKLQKRKILLEPPPLMSKWGYKDCMDSNEGIYSPGIKCSSRNERAHCTPEERGAVCDEHQKSFVYDSDSHEDADDEASSLALLYEVPSKDCRHCCNKLTHSVSDSLFGWEPDRKHLPERGSCVNSKERPEKLTSFVNGFQSERKSCTNVKLPILQIDKSLANVTWRDLNLHFSDTDDNEILDELHIESSDEKSPSDLSLVSYVDKHAENSAVRAKKENVQFVLSEKEANQGPMQSDIKPKACNFIKQQKVIKKTSSEECITVIFDAEDGKPIEFSSHQTGVVTVTRNEISINHPYTGSNAEYTECLPQGMAILQKATDARNYSILQMSDNETERKTLQNNLGDEHAVAPTINSNECSVHFNRSMFQNTPQLRLLKPVCNISSKASSPSCMQADSNQKQKLSKIPSRGKFSPQKTKVTGNEDSTTSSSHCSVTTKKSPLSPVKCTRLKKVQSPTQNSTSKAGVNISKVLANPPQNSKILSRAEWSKNQLPESTSLPQHFMESIDCGEPPTRDIHCGMPSVEARSPSPPRPPGRSASLLIRPNHEHSPPIPNKSGTSIPNDLVKNAVPLPPRKESSMTVFHNIANHEIQINKLPATPKFELNHFHEKGEMLTQSKCLLEQIPSTCQGIPNVTKKMAPKNSNHSVSCNNNGLCNSKDAHAAYRPQDINPVQNVPLSKDSGIPQKLKFSNSFPTSPDHHTVMTGEPFLPQSTHSPLSQLSQGNDVGSVPDKELKPSLPLGLKLVMKSPQLLRKSCTIPGKQEKDSMNAASKSCVYSSKQRQGESLSQTTMDVADTKFKGAQNEIKEGVAKELGREVTSVSPESCNLMEQDGFENKFVKRSVSSSNKTYLKPALGMNGAKARSQSFSIHTGEKSPIPSTEGLGKVRTQIITNTSERGNSLTRQNSTAEGLQSKAIPGSAMMSDMIPSTNVPEISHSRQDSCRSMNNSSSHIGSPGKLPFHMSPKGDLFYSISKNEGNKSSQKDVQNKSVHDEKDSEIFKHEPVSKKSVTQAETPLESSTSISSEQILPLQKNLDSIQCPCKYEGSKTVSPEACLKASEASEKGSALSVLQPTIEEKVMLCIQENMQKGQGQSKSPTAETKQKSGGPSIASWFGFRKSKLPALSGRKTDISKVKIEKKEAKASAFGSKQTKSEKRKDRKKVEQHCEAENELNKKTLNCAILDSLPKGKKIAKATNGNLAQIRCEQKNSSATTHSGKDSFMKELLHRVDKKAAQQTESGSNNVSSRSVSKGSSQGSSLPSNSISTQGNQKKNSKTKTDMEIPDETLVKVVTENFQEDQEDAVTDSTCQSHLIESCCQMRTLDSGIGTFPLPDSGNRSTGRHVSKQGLDLEMEIATLPEQTFPHAPSEKAKTLEREVPSTAKNNQGSVESVMSHSASDPTMTAKGIRFSHSRLPKPASTGKITVILEMSFFMPQYMFLSAEVKMNALGYNSCYPSMISINGLYGIGCPFEVDQGDPELETHVT</sequence>
<evidence type="ECO:0000313" key="5">
    <source>
        <dbReference type="Proteomes" id="UP000694545"/>
    </source>
</evidence>
<dbReference type="GO" id="GO:0007019">
    <property type="term" value="P:microtubule depolymerization"/>
    <property type="evidence" value="ECO:0007669"/>
    <property type="project" value="TreeGrafter"/>
</dbReference>
<feature type="compositionally biased region" description="Polar residues" evidence="2">
    <location>
        <begin position="752"/>
        <end position="762"/>
    </location>
</feature>
<feature type="compositionally biased region" description="Low complexity" evidence="2">
    <location>
        <begin position="312"/>
        <end position="323"/>
    </location>
</feature>
<feature type="compositionally biased region" description="Polar residues" evidence="2">
    <location>
        <begin position="1342"/>
        <end position="1359"/>
    </location>
</feature>
<dbReference type="PANTHER" id="PTHR21740">
    <property type="entry name" value="NCK-ASSOCIATED PROTEIN 5"/>
    <property type="match status" value="1"/>
</dbReference>
<feature type="compositionally biased region" description="Polar residues" evidence="2">
    <location>
        <begin position="1713"/>
        <end position="1733"/>
    </location>
</feature>
<reference evidence="4" key="2">
    <citation type="submission" date="2025-09" db="UniProtKB">
        <authorList>
            <consortium name="Ensembl"/>
        </authorList>
    </citation>
    <scope>IDENTIFICATION</scope>
</reference>
<feature type="compositionally biased region" description="Low complexity" evidence="2">
    <location>
        <begin position="1572"/>
        <end position="1598"/>
    </location>
</feature>
<reference evidence="4" key="1">
    <citation type="submission" date="2025-08" db="UniProtKB">
        <authorList>
            <consortium name="Ensembl"/>
        </authorList>
    </citation>
    <scope>IDENTIFICATION</scope>
</reference>
<dbReference type="Pfam" id="PF15246">
    <property type="entry name" value="NCKAP5"/>
    <property type="match status" value="1"/>
</dbReference>
<evidence type="ECO:0000313" key="4">
    <source>
        <dbReference type="Ensembl" id="ENSVKKP00000004411.1"/>
    </source>
</evidence>
<dbReference type="InterPro" id="IPR032769">
    <property type="entry name" value="NCKAP5_C"/>
</dbReference>
<feature type="compositionally biased region" description="Polar residues" evidence="2">
    <location>
        <begin position="791"/>
        <end position="801"/>
    </location>
</feature>
<feature type="region of interest" description="Disordered" evidence="2">
    <location>
        <begin position="312"/>
        <end position="331"/>
    </location>
</feature>
<feature type="compositionally biased region" description="Polar residues" evidence="2">
    <location>
        <begin position="1277"/>
        <end position="1287"/>
    </location>
</feature>
<accession>A0A8D2IQP1</accession>
<feature type="compositionally biased region" description="Basic and acidic residues" evidence="2">
    <location>
        <begin position="1485"/>
        <end position="1496"/>
    </location>
</feature>
<dbReference type="PANTHER" id="PTHR21740:SF0">
    <property type="entry name" value="NCK-ASSOCIATED PROTEIN 5"/>
    <property type="match status" value="1"/>
</dbReference>
<dbReference type="Ensembl" id="ENSVKKT00000004537.1">
    <property type="protein sequence ID" value="ENSVKKP00000004411.1"/>
    <property type="gene ID" value="ENSVKKG00000003303.1"/>
</dbReference>
<dbReference type="Proteomes" id="UP000694545">
    <property type="component" value="Unplaced"/>
</dbReference>
<feature type="compositionally biased region" description="Low complexity" evidence="2">
    <location>
        <begin position="763"/>
        <end position="777"/>
    </location>
</feature>
<feature type="region of interest" description="Disordered" evidence="2">
    <location>
        <begin position="231"/>
        <end position="250"/>
    </location>
</feature>
<feature type="coiled-coil region" evidence="1">
    <location>
        <begin position="108"/>
        <end position="181"/>
    </location>
</feature>
<evidence type="ECO:0000256" key="1">
    <source>
        <dbReference type="SAM" id="Coils"/>
    </source>
</evidence>
<dbReference type="InterPro" id="IPR026163">
    <property type="entry name" value="Nckap5l"/>
</dbReference>
<feature type="region of interest" description="Disordered" evidence="2">
    <location>
        <begin position="1267"/>
        <end position="1359"/>
    </location>
</feature>
<feature type="region of interest" description="Disordered" evidence="2">
    <location>
        <begin position="1563"/>
        <end position="1614"/>
    </location>
</feature>
<feature type="region of interest" description="Disordered" evidence="2">
    <location>
        <begin position="1706"/>
        <end position="1733"/>
    </location>
</feature>
<feature type="domain" description="Nck-associated protein 5 C-terminal" evidence="3">
    <location>
        <begin position="1405"/>
        <end position="1712"/>
    </location>
</feature>
<keyword evidence="1" id="KW-0175">Coiled coil</keyword>